<evidence type="ECO:0000259" key="1">
    <source>
        <dbReference type="Pfam" id="PF13649"/>
    </source>
</evidence>
<comment type="caution">
    <text evidence="2">The sequence shown here is derived from an EMBL/GenBank/DDBJ whole genome shotgun (WGS) entry which is preliminary data.</text>
</comment>
<dbReference type="RefSeq" id="WP_213007848.1">
    <property type="nucleotide sequence ID" value="NZ_BOQN01000050.1"/>
</dbReference>
<dbReference type="InterPro" id="IPR041698">
    <property type="entry name" value="Methyltransf_25"/>
</dbReference>
<name>A0A919TB11_9ACTN</name>
<dbReference type="InterPro" id="IPR029063">
    <property type="entry name" value="SAM-dependent_MTases_sf"/>
</dbReference>
<dbReference type="GO" id="GO:0008168">
    <property type="term" value="F:methyltransferase activity"/>
    <property type="evidence" value="ECO:0007669"/>
    <property type="project" value="TreeGrafter"/>
</dbReference>
<reference evidence="2 3" key="1">
    <citation type="submission" date="2021-03" db="EMBL/GenBank/DDBJ databases">
        <title>Whole genome shotgun sequence of Actinoplanes toevensis NBRC 105298.</title>
        <authorList>
            <person name="Komaki H."/>
            <person name="Tamura T."/>
        </authorList>
    </citation>
    <scope>NUCLEOTIDE SEQUENCE [LARGE SCALE GENOMIC DNA]</scope>
    <source>
        <strain evidence="2 3">NBRC 105298</strain>
    </source>
</reference>
<dbReference type="SUPFAM" id="SSF53335">
    <property type="entry name" value="S-adenosyl-L-methionine-dependent methyltransferases"/>
    <property type="match status" value="1"/>
</dbReference>
<feature type="domain" description="Methyltransferase" evidence="1">
    <location>
        <begin position="47"/>
        <end position="143"/>
    </location>
</feature>
<keyword evidence="3" id="KW-1185">Reference proteome</keyword>
<gene>
    <name evidence="2" type="ORF">Ato02nite_037650</name>
</gene>
<sequence>MTERDYLPAMGRHSLLFLYDPCTRLAGVGRLHDELLDRAAVRPGHRVLEIGCGTGNLVLRLARRTPGAEVLGTDPDPAALRRGRRKAARRGLPVSFELAFADDLPVPDASVDRVLSSYMLHHLDGPDKPRAMEEIRRVLRPGGELHLVDAHSTGGRAHPRLADNAPDRIVGLMRDAGLDAAENGRGHRRGALGHYVFYRGSSTGHG</sequence>
<dbReference type="Gene3D" id="3.40.50.150">
    <property type="entry name" value="Vaccinia Virus protein VP39"/>
    <property type="match status" value="1"/>
</dbReference>
<evidence type="ECO:0000313" key="3">
    <source>
        <dbReference type="Proteomes" id="UP000677082"/>
    </source>
</evidence>
<organism evidence="2 3">
    <name type="scientific">Paractinoplanes toevensis</name>
    <dbReference type="NCBI Taxonomy" id="571911"/>
    <lineage>
        <taxon>Bacteria</taxon>
        <taxon>Bacillati</taxon>
        <taxon>Actinomycetota</taxon>
        <taxon>Actinomycetes</taxon>
        <taxon>Micromonosporales</taxon>
        <taxon>Micromonosporaceae</taxon>
        <taxon>Paractinoplanes</taxon>
    </lineage>
</organism>
<proteinExistence type="predicted"/>
<evidence type="ECO:0000313" key="2">
    <source>
        <dbReference type="EMBL" id="GIM91972.1"/>
    </source>
</evidence>
<dbReference type="AlphaFoldDB" id="A0A919TB11"/>
<dbReference type="InterPro" id="IPR050508">
    <property type="entry name" value="Methyltransf_Superfamily"/>
</dbReference>
<dbReference type="PANTHER" id="PTHR42912">
    <property type="entry name" value="METHYLTRANSFERASE"/>
    <property type="match status" value="1"/>
</dbReference>
<dbReference type="Proteomes" id="UP000677082">
    <property type="component" value="Unassembled WGS sequence"/>
</dbReference>
<accession>A0A919TB11</accession>
<dbReference type="Pfam" id="PF13649">
    <property type="entry name" value="Methyltransf_25"/>
    <property type="match status" value="1"/>
</dbReference>
<protein>
    <recommendedName>
        <fullName evidence="1">Methyltransferase domain-containing protein</fullName>
    </recommendedName>
</protein>
<dbReference type="CDD" id="cd02440">
    <property type="entry name" value="AdoMet_MTases"/>
    <property type="match status" value="1"/>
</dbReference>
<dbReference type="EMBL" id="BOQN01000050">
    <property type="protein sequence ID" value="GIM91972.1"/>
    <property type="molecule type" value="Genomic_DNA"/>
</dbReference>